<proteinExistence type="predicted"/>
<evidence type="ECO:0000313" key="3">
    <source>
        <dbReference type="WBParaSite" id="ACAC_0001362101-mRNA-1"/>
    </source>
</evidence>
<accession>A0A0K0DPD2</accession>
<keyword evidence="1" id="KW-1133">Transmembrane helix</keyword>
<evidence type="ECO:0000313" key="2">
    <source>
        <dbReference type="Proteomes" id="UP000035642"/>
    </source>
</evidence>
<sequence length="143" mass="17128">LRISHLFDNFYWRYQMYYLATWCFTQYYTFEVLRILGILLITFQRYVTMCCSGSISTIFQWLNTSKRWIVVCVHWVLPFAYIMPVVGRNEVTFVDMEYMQLNVTSSLVLVSRGKSIQTTLILLYLFFGIFIFEKVYVCAYCVI</sequence>
<dbReference type="Pfam" id="PF10323">
    <property type="entry name" value="7TM_GPCR_Srv"/>
    <property type="match status" value="1"/>
</dbReference>
<feature type="transmembrane region" description="Helical" evidence="1">
    <location>
        <begin position="68"/>
        <end position="86"/>
    </location>
</feature>
<reference evidence="2" key="1">
    <citation type="submission" date="2012-09" db="EMBL/GenBank/DDBJ databases">
        <authorList>
            <person name="Martin A.A."/>
        </authorList>
    </citation>
    <scope>NUCLEOTIDE SEQUENCE</scope>
</reference>
<dbReference type="Proteomes" id="UP000035642">
    <property type="component" value="Unassembled WGS sequence"/>
</dbReference>
<dbReference type="InterPro" id="IPR019426">
    <property type="entry name" value="7TM_GPCR_serpentine_rcpt_Srv"/>
</dbReference>
<feature type="transmembrane region" description="Helical" evidence="1">
    <location>
        <begin position="27"/>
        <end position="47"/>
    </location>
</feature>
<keyword evidence="1" id="KW-0472">Membrane</keyword>
<dbReference type="AlphaFoldDB" id="A0A0K0DPD2"/>
<feature type="transmembrane region" description="Helical" evidence="1">
    <location>
        <begin position="121"/>
        <end position="142"/>
    </location>
</feature>
<evidence type="ECO:0000256" key="1">
    <source>
        <dbReference type="SAM" id="Phobius"/>
    </source>
</evidence>
<protein>
    <submittedName>
        <fullName evidence="3">XK-related protein</fullName>
    </submittedName>
</protein>
<keyword evidence="2" id="KW-1185">Reference proteome</keyword>
<reference evidence="3" key="2">
    <citation type="submission" date="2017-02" db="UniProtKB">
        <authorList>
            <consortium name="WormBaseParasite"/>
        </authorList>
    </citation>
    <scope>IDENTIFICATION</scope>
</reference>
<name>A0A0K0DPD2_ANGCA</name>
<dbReference type="WBParaSite" id="ACAC_0001362101-mRNA-1">
    <property type="protein sequence ID" value="ACAC_0001362101-mRNA-1"/>
    <property type="gene ID" value="ACAC_0001362101"/>
</dbReference>
<organism evidence="2 3">
    <name type="scientific">Angiostrongylus cantonensis</name>
    <name type="common">Rat lungworm</name>
    <dbReference type="NCBI Taxonomy" id="6313"/>
    <lineage>
        <taxon>Eukaryota</taxon>
        <taxon>Metazoa</taxon>
        <taxon>Ecdysozoa</taxon>
        <taxon>Nematoda</taxon>
        <taxon>Chromadorea</taxon>
        <taxon>Rhabditida</taxon>
        <taxon>Rhabditina</taxon>
        <taxon>Rhabditomorpha</taxon>
        <taxon>Strongyloidea</taxon>
        <taxon>Metastrongylidae</taxon>
        <taxon>Angiostrongylus</taxon>
    </lineage>
</organism>
<keyword evidence="1" id="KW-0812">Transmembrane</keyword>